<organism evidence="1 2">
    <name type="scientific">Mucuna pruriens</name>
    <name type="common">Velvet bean</name>
    <name type="synonym">Dolichos pruriens</name>
    <dbReference type="NCBI Taxonomy" id="157652"/>
    <lineage>
        <taxon>Eukaryota</taxon>
        <taxon>Viridiplantae</taxon>
        <taxon>Streptophyta</taxon>
        <taxon>Embryophyta</taxon>
        <taxon>Tracheophyta</taxon>
        <taxon>Spermatophyta</taxon>
        <taxon>Magnoliopsida</taxon>
        <taxon>eudicotyledons</taxon>
        <taxon>Gunneridae</taxon>
        <taxon>Pentapetalae</taxon>
        <taxon>rosids</taxon>
        <taxon>fabids</taxon>
        <taxon>Fabales</taxon>
        <taxon>Fabaceae</taxon>
        <taxon>Papilionoideae</taxon>
        <taxon>50 kb inversion clade</taxon>
        <taxon>NPAAA clade</taxon>
        <taxon>indigoferoid/millettioid clade</taxon>
        <taxon>Phaseoleae</taxon>
        <taxon>Mucuna</taxon>
    </lineage>
</organism>
<keyword evidence="2" id="KW-1185">Reference proteome</keyword>
<dbReference type="OrthoDB" id="1637540at2759"/>
<dbReference type="Proteomes" id="UP000257109">
    <property type="component" value="Unassembled WGS sequence"/>
</dbReference>
<dbReference type="AlphaFoldDB" id="A0A371GPZ7"/>
<sequence>MVKESGLQTMKDLMGVKRVFLGGALMLTTMDGKDLLNLVNANAIKQFYSRTLTANLGPGAFSSAPVEFNCESWL</sequence>
<evidence type="ECO:0000313" key="2">
    <source>
        <dbReference type="Proteomes" id="UP000257109"/>
    </source>
</evidence>
<evidence type="ECO:0000313" key="1">
    <source>
        <dbReference type="EMBL" id="RDX92631.1"/>
    </source>
</evidence>
<feature type="non-terminal residue" evidence="1">
    <location>
        <position position="1"/>
    </location>
</feature>
<dbReference type="EMBL" id="QJKJ01004821">
    <property type="protein sequence ID" value="RDX92631.1"/>
    <property type="molecule type" value="Genomic_DNA"/>
</dbReference>
<comment type="caution">
    <text evidence="1">The sequence shown here is derived from an EMBL/GenBank/DDBJ whole genome shotgun (WGS) entry which is preliminary data.</text>
</comment>
<name>A0A371GPZ7_MUCPR</name>
<protein>
    <submittedName>
        <fullName evidence="1">Uncharacterized protein</fullName>
    </submittedName>
</protein>
<proteinExistence type="predicted"/>
<reference evidence="1" key="1">
    <citation type="submission" date="2018-05" db="EMBL/GenBank/DDBJ databases">
        <title>Draft genome of Mucuna pruriens seed.</title>
        <authorList>
            <person name="Nnadi N.E."/>
            <person name="Vos R."/>
            <person name="Hasami M.H."/>
            <person name="Devisetty U.K."/>
            <person name="Aguiy J.C."/>
        </authorList>
    </citation>
    <scope>NUCLEOTIDE SEQUENCE [LARGE SCALE GENOMIC DNA]</scope>
    <source>
        <strain evidence="1">JCA_2017</strain>
    </source>
</reference>
<gene>
    <name evidence="1" type="ORF">CR513_25212</name>
</gene>
<accession>A0A371GPZ7</accession>